<sequence>MHIIKLKNGHTLSIENDTKKLRLIVYINGVENVCRKSTKKELSSFIQSNEDQLFKGRLQLIKDEVGISIWVKGKNEGEISTADLLNYLQIAQ</sequence>
<gene>
    <name evidence="1" type="ORF">MuYL_4025</name>
</gene>
<dbReference type="AlphaFoldDB" id="A0A223P1L0"/>
<accession>A0A223P1L0</accession>
<evidence type="ECO:0000313" key="2">
    <source>
        <dbReference type="Proteomes" id="UP000215002"/>
    </source>
</evidence>
<dbReference type="Proteomes" id="UP000215002">
    <property type="component" value="Chromosome"/>
</dbReference>
<proteinExistence type="predicted"/>
<reference evidence="1 2" key="1">
    <citation type="submission" date="2017-08" db="EMBL/GenBank/DDBJ databases">
        <title>Complete genome sequence of Mucilaginibacter sp. strain BJC16-A31.</title>
        <authorList>
            <consortium name="Henan University of Science and Technology"/>
            <person name="You X."/>
        </authorList>
    </citation>
    <scope>NUCLEOTIDE SEQUENCE [LARGE SCALE GENOMIC DNA]</scope>
    <source>
        <strain evidence="1 2">BJC16-A31</strain>
    </source>
</reference>
<dbReference type="KEGG" id="muc:MuYL_4025"/>
<protein>
    <submittedName>
        <fullName evidence="1">Uncharacterized protein</fullName>
    </submittedName>
</protein>
<evidence type="ECO:0000313" key="1">
    <source>
        <dbReference type="EMBL" id="ASU35910.1"/>
    </source>
</evidence>
<dbReference type="OrthoDB" id="962891at2"/>
<keyword evidence="2" id="KW-1185">Reference proteome</keyword>
<dbReference type="RefSeq" id="WP_094572006.1">
    <property type="nucleotide sequence ID" value="NZ_CP022743.1"/>
</dbReference>
<name>A0A223P1L0_9SPHI</name>
<dbReference type="EMBL" id="CP022743">
    <property type="protein sequence ID" value="ASU35910.1"/>
    <property type="molecule type" value="Genomic_DNA"/>
</dbReference>
<organism evidence="1 2">
    <name type="scientific">Mucilaginibacter xinganensis</name>
    <dbReference type="NCBI Taxonomy" id="1234841"/>
    <lineage>
        <taxon>Bacteria</taxon>
        <taxon>Pseudomonadati</taxon>
        <taxon>Bacteroidota</taxon>
        <taxon>Sphingobacteriia</taxon>
        <taxon>Sphingobacteriales</taxon>
        <taxon>Sphingobacteriaceae</taxon>
        <taxon>Mucilaginibacter</taxon>
    </lineage>
</organism>